<evidence type="ECO:0000313" key="3">
    <source>
        <dbReference type="EMBL" id="CRH00029.1"/>
    </source>
</evidence>
<feature type="domain" description="DUF676" evidence="2">
    <location>
        <begin position="584"/>
        <end position="760"/>
    </location>
</feature>
<feature type="compositionally biased region" description="Low complexity" evidence="1">
    <location>
        <begin position="331"/>
        <end position="347"/>
    </location>
</feature>
<feature type="region of interest" description="Disordered" evidence="1">
    <location>
        <begin position="1141"/>
        <end position="1165"/>
    </location>
</feature>
<feature type="region of interest" description="Disordered" evidence="1">
    <location>
        <begin position="206"/>
        <end position="235"/>
    </location>
</feature>
<dbReference type="Pfam" id="PF05057">
    <property type="entry name" value="DUF676"/>
    <property type="match status" value="1"/>
</dbReference>
<dbReference type="EMBL" id="LN835304">
    <property type="protein sequence ID" value="CRH00029.1"/>
    <property type="molecule type" value="Genomic_DNA"/>
</dbReference>
<evidence type="ECO:0000256" key="1">
    <source>
        <dbReference type="SAM" id="MobiDB-lite"/>
    </source>
</evidence>
<dbReference type="PANTHER" id="PTHR12482">
    <property type="entry name" value="LIPASE ROG1-RELATED-RELATED"/>
    <property type="match status" value="1"/>
</dbReference>
<protein>
    <submittedName>
        <fullName evidence="3">Serine esterase, putative</fullName>
    </submittedName>
</protein>
<accession>A0A1J1H8W1</accession>
<dbReference type="PANTHER" id="PTHR12482:SF62">
    <property type="entry name" value="LIPASE ROG1-RELATED"/>
    <property type="match status" value="1"/>
</dbReference>
<dbReference type="Proteomes" id="UP000220158">
    <property type="component" value="Chromosome 9"/>
</dbReference>
<dbReference type="SUPFAM" id="SSF53474">
    <property type="entry name" value="alpha/beta-Hydrolases"/>
    <property type="match status" value="1"/>
</dbReference>
<dbReference type="KEGG" id="prel:PRELSG_0912900"/>
<dbReference type="InterPro" id="IPR029058">
    <property type="entry name" value="AB_hydrolase_fold"/>
</dbReference>
<keyword evidence="4" id="KW-1185">Reference proteome</keyword>
<gene>
    <name evidence="3" type="ORF">PRELSG_0912900</name>
</gene>
<dbReference type="GeneID" id="39736141"/>
<dbReference type="InterPro" id="IPR007751">
    <property type="entry name" value="DUF676_lipase-like"/>
</dbReference>
<feature type="region of interest" description="Disordered" evidence="1">
    <location>
        <begin position="362"/>
        <end position="382"/>
    </location>
</feature>
<reference evidence="3 4" key="1">
    <citation type="submission" date="2015-04" db="EMBL/GenBank/DDBJ databases">
        <authorList>
            <consortium name="Pathogen Informatics"/>
        </authorList>
    </citation>
    <scope>NUCLEOTIDE SEQUENCE [LARGE SCALE GENOMIC DNA]</scope>
    <source>
        <strain evidence="3 4">SGS1</strain>
    </source>
</reference>
<feature type="region of interest" description="Disordered" evidence="1">
    <location>
        <begin position="325"/>
        <end position="347"/>
    </location>
</feature>
<dbReference type="OrthoDB" id="273452at2759"/>
<proteinExistence type="predicted"/>
<feature type="compositionally biased region" description="Low complexity" evidence="1">
    <location>
        <begin position="873"/>
        <end position="884"/>
    </location>
</feature>
<dbReference type="OMA" id="HIGVHEN"/>
<feature type="region of interest" description="Disordered" evidence="1">
    <location>
        <begin position="871"/>
        <end position="890"/>
    </location>
</feature>
<evidence type="ECO:0000259" key="2">
    <source>
        <dbReference type="Pfam" id="PF05057"/>
    </source>
</evidence>
<dbReference type="Gene3D" id="3.40.50.1820">
    <property type="entry name" value="alpha/beta hydrolase"/>
    <property type="match status" value="1"/>
</dbReference>
<dbReference type="InterPro" id="IPR044294">
    <property type="entry name" value="Lipase-like"/>
</dbReference>
<organism evidence="3 4">
    <name type="scientific">Plasmodium relictum</name>
    <dbReference type="NCBI Taxonomy" id="85471"/>
    <lineage>
        <taxon>Eukaryota</taxon>
        <taxon>Sar</taxon>
        <taxon>Alveolata</taxon>
        <taxon>Apicomplexa</taxon>
        <taxon>Aconoidasida</taxon>
        <taxon>Haemosporida</taxon>
        <taxon>Plasmodiidae</taxon>
        <taxon>Plasmodium</taxon>
        <taxon>Plasmodium (Haemamoeba)</taxon>
    </lineage>
</organism>
<name>A0A1J1H8W1_PLARL</name>
<feature type="compositionally biased region" description="Basic and acidic residues" evidence="1">
    <location>
        <begin position="368"/>
        <end position="382"/>
    </location>
</feature>
<dbReference type="RefSeq" id="XP_028533034.1">
    <property type="nucleotide sequence ID" value="XM_028676558.1"/>
</dbReference>
<feature type="compositionally biased region" description="Low complexity" evidence="1">
    <location>
        <begin position="206"/>
        <end position="229"/>
    </location>
</feature>
<evidence type="ECO:0000313" key="4">
    <source>
        <dbReference type="Proteomes" id="UP000220158"/>
    </source>
</evidence>
<dbReference type="VEuPathDB" id="PlasmoDB:PRELSG_0912900"/>
<sequence>MREKNLNYRSESIFPANRNLFEMLETIDDEKEAKRSAHFFNDNKNILLNLFKSTNHTNNVNSIILEKKKNKNHVNILKDIETKNKEMDIQEYQNKSLNKNTNCDQKKWIKNFCWFCSLYLLDEILEKEIYKEKIHEDVYELIYDEDTYFDTSSMMSIPYEFARFMLSQMDNNVFHRIKINNLIKEEKNLIKKICKNCTYNKKFNKMSDTSSSSKSSSNVSLKSDNSLNKNNKRNKFKDLDNSNYLNIVDKFNGSNRVFSNNKNNISKEKTFYDSNNIGNNSSNDLFYKRVSSYDYFSNSNHIYENFSLEEKNRWKYVKTNNEEDILKNKDQNNSINKNPNNDNNNSSIYYKSSILNKTILNSHNSKKKEKDEDVKTESKKKNGNYEELDHYNFIPFEEKNKKKRKEIPNKNYNFCSNLKNENNKYEHSYNNFFLKRSNSFNINIGETNDFMNKMEDIDYFEEKIRSNKYDEKEKLNSLCNLKHMPNSELLCENLNNDNMNSEIKNDLNNYNERVYKKYKNNLNYIKNFYYIDETKKKPFPLCLYNNIKCYSYVKQCVRCCCFFNSECCHCVECKKKYHMKLRNPHYFIFQHGLTASVNDFQNIVNPLLKKYPHLFIYITYSNQGHTFEGVDVGTERICTELICLFKIINDKINISMIGHSLGGILNRSVLINLYRKKMFKNKKLINFITFACPHIGVHENIAVMKVLSTYLGAHTIDDLNNKTTLLLRIANVKSINVLKKFENIIFYGNTQSDWLVGIRTSLILPYTLFNEELILFIIEQAKNVPEIPINIFSVVHLYMRKKKLLFFYFYQDLKSPNYLLNKRKEQSKFLDQMLQTIISSRKILSYSHKKKFNIFMNYYSNTEKKKIEDKKNMNNARNNSTSNDKNLHNKNDTDMMSHEKNLKNIFLNKNENNFESNSYFKSHLLNKNEKKILPSVVNSTNSSFNFKTDSEIKQVNTIRRNNSSACELISSFDKDGENTEDNKKIDICKSHTYEDIFLKKKEKKNYSNAIDTNIDNKCIDKLNKKMYLEKYLNIQESFKFSNSSNNTKKLELIKNDKVQNFYSDSSFMKEKDVVVKNRYKNYDFNDTISYDTGNNSINIDDTINDDNINNCNNKNNNISSNNYTINNCTNKDTNNNINNYNNKSNNVNNNSTNNTNNNNDNNYNSKKTKFGDYKYFEKLFFECLKTKIMNELKTLDNNLKKKKKKKVENNKLFSLQNTIKIIKNYSFLYPSKNNLKNTKDFNDKNNEVSKLLSDNMKCNSSNEKEKRLDKYSDENENDHDLIHLCNDKNDEHNYINEFFYSSEENYKDELENSSNKNILVNKTNSTENIKCIECKTDVTINTTTKKKLKRSNLLKGITKSDKKKYKQILLHIYTISNDELIEKFFKNPELLYYEVLFNCLNQLPIQRYSISIPIYSNAHVQIIAHPRICSEEAAIVKHFIEHLIL</sequence>